<evidence type="ECO:0000313" key="1">
    <source>
        <dbReference type="EMBL" id="KAF2500536.1"/>
    </source>
</evidence>
<gene>
    <name evidence="1" type="ORF">BU16DRAFT_250072</name>
</gene>
<reference evidence="1" key="1">
    <citation type="journal article" date="2020" name="Stud. Mycol.">
        <title>101 Dothideomycetes genomes: a test case for predicting lifestyles and emergence of pathogens.</title>
        <authorList>
            <person name="Haridas S."/>
            <person name="Albert R."/>
            <person name="Binder M."/>
            <person name="Bloem J."/>
            <person name="Labutti K."/>
            <person name="Salamov A."/>
            <person name="Andreopoulos B."/>
            <person name="Baker S."/>
            <person name="Barry K."/>
            <person name="Bills G."/>
            <person name="Bluhm B."/>
            <person name="Cannon C."/>
            <person name="Castanera R."/>
            <person name="Culley D."/>
            <person name="Daum C."/>
            <person name="Ezra D."/>
            <person name="Gonzalez J."/>
            <person name="Henrissat B."/>
            <person name="Kuo A."/>
            <person name="Liang C."/>
            <person name="Lipzen A."/>
            <person name="Lutzoni F."/>
            <person name="Magnuson J."/>
            <person name="Mondo S."/>
            <person name="Nolan M."/>
            <person name="Ohm R."/>
            <person name="Pangilinan J."/>
            <person name="Park H.-J."/>
            <person name="Ramirez L."/>
            <person name="Alfaro M."/>
            <person name="Sun H."/>
            <person name="Tritt A."/>
            <person name="Yoshinaga Y."/>
            <person name="Zwiers L.-H."/>
            <person name="Turgeon B."/>
            <person name="Goodwin S."/>
            <person name="Spatafora J."/>
            <person name="Crous P."/>
            <person name="Grigoriev I."/>
        </authorList>
    </citation>
    <scope>NUCLEOTIDE SEQUENCE</scope>
    <source>
        <strain evidence="1">CBS 269.34</strain>
    </source>
</reference>
<evidence type="ECO:0000313" key="2">
    <source>
        <dbReference type="Proteomes" id="UP000799750"/>
    </source>
</evidence>
<name>A0A6A6R7U1_9PEZI</name>
<organism evidence="1 2">
    <name type="scientific">Lophium mytilinum</name>
    <dbReference type="NCBI Taxonomy" id="390894"/>
    <lineage>
        <taxon>Eukaryota</taxon>
        <taxon>Fungi</taxon>
        <taxon>Dikarya</taxon>
        <taxon>Ascomycota</taxon>
        <taxon>Pezizomycotina</taxon>
        <taxon>Dothideomycetes</taxon>
        <taxon>Pleosporomycetidae</taxon>
        <taxon>Mytilinidiales</taxon>
        <taxon>Mytilinidiaceae</taxon>
        <taxon>Lophium</taxon>
    </lineage>
</organism>
<dbReference type="AlphaFoldDB" id="A0A6A6R7U1"/>
<accession>A0A6A6R7U1</accession>
<dbReference type="Proteomes" id="UP000799750">
    <property type="component" value="Unassembled WGS sequence"/>
</dbReference>
<proteinExistence type="predicted"/>
<keyword evidence="2" id="KW-1185">Reference proteome</keyword>
<sequence length="117" mass="12724">MLALTWTSRPFSLGATQCTGPWLGVSRSSTSSPPPWLYHTGTARRRINTCYPREHSQRCNLQRQCSSRATSRLTAEGTSSPLDLPQAALSGSLAIPLDDDTEPARVCSCHCCTMLPS</sequence>
<dbReference type="EMBL" id="MU004183">
    <property type="protein sequence ID" value="KAF2500536.1"/>
    <property type="molecule type" value="Genomic_DNA"/>
</dbReference>
<protein>
    <submittedName>
        <fullName evidence="1">Uncharacterized protein</fullName>
    </submittedName>
</protein>